<accession>A0AAW1TUU9</accession>
<evidence type="ECO:0000313" key="2">
    <source>
        <dbReference type="Proteomes" id="UP001431783"/>
    </source>
</evidence>
<gene>
    <name evidence="1" type="ORF">WA026_007717</name>
</gene>
<sequence length="91" mass="9983">MKKSNSSSASRVAARSRPTLIAPRRNSIYEWEEDPRSGTAYAIATSTPSGLINPTGIIVKFITDNTQIKLIDFKSFDSSERGGHLISRIIS</sequence>
<evidence type="ECO:0000313" key="1">
    <source>
        <dbReference type="EMBL" id="KAK9875321.1"/>
    </source>
</evidence>
<dbReference type="AlphaFoldDB" id="A0AAW1TUU9"/>
<comment type="caution">
    <text evidence="1">The sequence shown here is derived from an EMBL/GenBank/DDBJ whole genome shotgun (WGS) entry which is preliminary data.</text>
</comment>
<organism evidence="1 2">
    <name type="scientific">Henosepilachna vigintioctopunctata</name>
    <dbReference type="NCBI Taxonomy" id="420089"/>
    <lineage>
        <taxon>Eukaryota</taxon>
        <taxon>Metazoa</taxon>
        <taxon>Ecdysozoa</taxon>
        <taxon>Arthropoda</taxon>
        <taxon>Hexapoda</taxon>
        <taxon>Insecta</taxon>
        <taxon>Pterygota</taxon>
        <taxon>Neoptera</taxon>
        <taxon>Endopterygota</taxon>
        <taxon>Coleoptera</taxon>
        <taxon>Polyphaga</taxon>
        <taxon>Cucujiformia</taxon>
        <taxon>Coccinelloidea</taxon>
        <taxon>Coccinellidae</taxon>
        <taxon>Epilachninae</taxon>
        <taxon>Epilachnini</taxon>
        <taxon>Henosepilachna</taxon>
    </lineage>
</organism>
<proteinExistence type="predicted"/>
<dbReference type="Proteomes" id="UP001431783">
    <property type="component" value="Unassembled WGS sequence"/>
</dbReference>
<keyword evidence="2" id="KW-1185">Reference proteome</keyword>
<reference evidence="1 2" key="1">
    <citation type="submission" date="2023-03" db="EMBL/GenBank/DDBJ databases">
        <title>Genome insight into feeding habits of ladybird beetles.</title>
        <authorList>
            <person name="Li H.-S."/>
            <person name="Huang Y.-H."/>
            <person name="Pang H."/>
        </authorList>
    </citation>
    <scope>NUCLEOTIDE SEQUENCE [LARGE SCALE GENOMIC DNA]</scope>
    <source>
        <strain evidence="1">SYSU_2023b</strain>
        <tissue evidence="1">Whole body</tissue>
    </source>
</reference>
<dbReference type="EMBL" id="JARQZJ010000033">
    <property type="protein sequence ID" value="KAK9875321.1"/>
    <property type="molecule type" value="Genomic_DNA"/>
</dbReference>
<protein>
    <submittedName>
        <fullName evidence="1">Uncharacterized protein</fullName>
    </submittedName>
</protein>
<name>A0AAW1TUU9_9CUCU</name>